<dbReference type="EMBL" id="UYRT01086862">
    <property type="protein sequence ID" value="VDN31859.1"/>
    <property type="molecule type" value="Genomic_DNA"/>
</dbReference>
<dbReference type="Proteomes" id="UP000271098">
    <property type="component" value="Unassembled WGS sequence"/>
</dbReference>
<dbReference type="GO" id="GO:0004366">
    <property type="term" value="F:glycerol-3-phosphate O-acyltransferase activity"/>
    <property type="evidence" value="ECO:0007669"/>
    <property type="project" value="TreeGrafter"/>
</dbReference>
<protein>
    <submittedName>
        <fullName evidence="9">Transposase</fullName>
    </submittedName>
</protein>
<name>A0A183EBZ8_9BILA</name>
<evidence type="ECO:0000256" key="6">
    <source>
        <dbReference type="ARBA" id="ARBA00023315"/>
    </source>
</evidence>
<organism evidence="9">
    <name type="scientific">Gongylonema pulchrum</name>
    <dbReference type="NCBI Taxonomy" id="637853"/>
    <lineage>
        <taxon>Eukaryota</taxon>
        <taxon>Metazoa</taxon>
        <taxon>Ecdysozoa</taxon>
        <taxon>Nematoda</taxon>
        <taxon>Chromadorea</taxon>
        <taxon>Rhabditida</taxon>
        <taxon>Spirurina</taxon>
        <taxon>Spiruromorpha</taxon>
        <taxon>Spiruroidea</taxon>
        <taxon>Gongylonematidae</taxon>
        <taxon>Gongylonema</taxon>
    </lineage>
</organism>
<evidence type="ECO:0000256" key="4">
    <source>
        <dbReference type="ARBA" id="ARBA00023098"/>
    </source>
</evidence>
<dbReference type="AlphaFoldDB" id="A0A183EBZ8"/>
<evidence type="ECO:0000256" key="5">
    <source>
        <dbReference type="ARBA" id="ARBA00023136"/>
    </source>
</evidence>
<evidence type="ECO:0000256" key="1">
    <source>
        <dbReference type="ARBA" id="ARBA00022679"/>
    </source>
</evidence>
<evidence type="ECO:0000313" key="9">
    <source>
        <dbReference type="WBParaSite" id="GPUH_0001851401-mRNA-1"/>
    </source>
</evidence>
<keyword evidence="6" id="KW-0012">Acyltransferase</keyword>
<keyword evidence="8" id="KW-1185">Reference proteome</keyword>
<dbReference type="GO" id="GO:0019432">
    <property type="term" value="P:triglyceride biosynthetic process"/>
    <property type="evidence" value="ECO:0007669"/>
    <property type="project" value="TreeGrafter"/>
</dbReference>
<dbReference type="PANTHER" id="PTHR23063:SF6">
    <property type="entry name" value="PHOSPHOLIPID_GLYCEROL ACYLTRANSFERASE DOMAIN-CONTAINING PROTEIN"/>
    <property type="match status" value="1"/>
</dbReference>
<evidence type="ECO:0000256" key="3">
    <source>
        <dbReference type="ARBA" id="ARBA00022989"/>
    </source>
</evidence>
<dbReference type="WBParaSite" id="GPUH_0001851401-mRNA-1">
    <property type="protein sequence ID" value="GPUH_0001851401-mRNA-1"/>
    <property type="gene ID" value="GPUH_0001851401"/>
</dbReference>
<dbReference type="GO" id="GO:0005783">
    <property type="term" value="C:endoplasmic reticulum"/>
    <property type="evidence" value="ECO:0007669"/>
    <property type="project" value="TreeGrafter"/>
</dbReference>
<gene>
    <name evidence="7" type="ORF">GPUH_LOCUS18490</name>
</gene>
<accession>A0A183EBZ8</accession>
<evidence type="ECO:0000313" key="7">
    <source>
        <dbReference type="EMBL" id="VDN31859.1"/>
    </source>
</evidence>
<reference evidence="9" key="1">
    <citation type="submission" date="2016-06" db="UniProtKB">
        <authorList>
            <consortium name="WormBaseParasite"/>
        </authorList>
    </citation>
    <scope>IDENTIFICATION</scope>
</reference>
<keyword evidence="4" id="KW-0443">Lipid metabolism</keyword>
<keyword evidence="5" id="KW-0472">Membrane</keyword>
<keyword evidence="1" id="KW-0808">Transferase</keyword>
<keyword evidence="3" id="KW-1133">Transmembrane helix</keyword>
<proteinExistence type="predicted"/>
<reference evidence="7 8" key="2">
    <citation type="submission" date="2018-11" db="EMBL/GenBank/DDBJ databases">
        <authorList>
            <consortium name="Pathogen Informatics"/>
        </authorList>
    </citation>
    <scope>NUCLEOTIDE SEQUENCE [LARGE SCALE GENOMIC DNA]</scope>
</reference>
<dbReference type="OrthoDB" id="5863462at2759"/>
<evidence type="ECO:0000256" key="2">
    <source>
        <dbReference type="ARBA" id="ARBA00022692"/>
    </source>
</evidence>
<evidence type="ECO:0000313" key="8">
    <source>
        <dbReference type="Proteomes" id="UP000271098"/>
    </source>
</evidence>
<keyword evidence="2" id="KW-0812">Transmembrane</keyword>
<dbReference type="PANTHER" id="PTHR23063">
    <property type="entry name" value="PHOSPHOLIPID ACYLTRANSFERASE"/>
    <property type="match status" value="1"/>
</dbReference>
<sequence length="159" mass="18715">FFPRLKLSDYNDNYRQDARFGNSYWAEDHFWRYLLRVLTSWAIVYDVTYLEPQQKRPEESKEDFAQRVQKVIADTACAESLGFDGRLWYMKHEQERMKRLQMRNVASRLKKFLNEEAHSPQTAVSWLKAPKILNGVKTPPLSSSISSDPAILTLRKINS</sequence>